<protein>
    <recommendedName>
        <fullName evidence="1">DUF7663 domain-containing protein</fullName>
    </recommendedName>
</protein>
<evidence type="ECO:0000313" key="3">
    <source>
        <dbReference type="Proteomes" id="UP000806077"/>
    </source>
</evidence>
<dbReference type="RefSeq" id="WP_101955727.1">
    <property type="nucleotide sequence ID" value="NZ_JAFMUB010000012.1"/>
</dbReference>
<sequence length="90" mass="10354">MKKINKLAALFEGKTPKSKVVFNALLERLPEEPNIAWYPSAGLDFKDLIEVNRTSIIPDLHIHTDYSTSALLVNIIFNLKIMILKKYNRK</sequence>
<comment type="caution">
    <text evidence="2">The sequence shown here is derived from an EMBL/GenBank/DDBJ whole genome shotgun (WGS) entry which is preliminary data.</text>
</comment>
<dbReference type="EMBL" id="WXXV01000004">
    <property type="protein sequence ID" value="MBE7694711.1"/>
    <property type="molecule type" value="Genomic_DNA"/>
</dbReference>
<proteinExistence type="predicted"/>
<feature type="domain" description="DUF7663" evidence="1">
    <location>
        <begin position="10"/>
        <end position="67"/>
    </location>
</feature>
<dbReference type="Pfam" id="PF24699">
    <property type="entry name" value="DUF7663"/>
    <property type="match status" value="1"/>
</dbReference>
<keyword evidence="3" id="KW-1185">Reference proteome</keyword>
<evidence type="ECO:0000313" key="2">
    <source>
        <dbReference type="EMBL" id="MBE7694711.1"/>
    </source>
</evidence>
<reference evidence="2 3" key="1">
    <citation type="journal article" date="2020" name="Int. J. Syst. Evol. Microbiol.">
        <title>Tenacibaculum piscium sp. nov., isolated from skin ulcers of sea-farmed fish, and description of Tenacibaculum finnmarkense sp. nov. with subdivision into genomovars finnmarkense and ulcerans.</title>
        <authorList>
            <person name="Olsen A.B."/>
            <person name="Spilsberg B."/>
            <person name="Nilsen H.K."/>
            <person name="Lagesen K."/>
            <person name="Gulla S."/>
            <person name="Avendano-Herrera R."/>
            <person name="Irgang R."/>
            <person name="Duchaud E."/>
            <person name="Colquhoun D.J."/>
        </authorList>
    </citation>
    <scope>NUCLEOTIDE SEQUENCE [LARGE SCALE GENOMIC DNA]</scope>
    <source>
        <strain evidence="2 3">TNO037</strain>
    </source>
</reference>
<dbReference type="AlphaFoldDB" id="A0AAP1RE95"/>
<gene>
    <name evidence="2" type="ORF">F7645_04645</name>
</gene>
<accession>A0AAP1RE95</accession>
<dbReference type="Proteomes" id="UP000806077">
    <property type="component" value="Unassembled WGS sequence"/>
</dbReference>
<name>A0AAP1RE95_9FLAO</name>
<organism evidence="2 3">
    <name type="scientific">Tenacibaculum finnmarkense genomovar finnmarkense</name>
    <dbReference type="NCBI Taxonomy" id="1458503"/>
    <lineage>
        <taxon>Bacteria</taxon>
        <taxon>Pseudomonadati</taxon>
        <taxon>Bacteroidota</taxon>
        <taxon>Flavobacteriia</taxon>
        <taxon>Flavobacteriales</taxon>
        <taxon>Flavobacteriaceae</taxon>
        <taxon>Tenacibaculum</taxon>
        <taxon>Tenacibaculum finnmarkense</taxon>
    </lineage>
</organism>
<evidence type="ECO:0000259" key="1">
    <source>
        <dbReference type="Pfam" id="PF24699"/>
    </source>
</evidence>
<dbReference type="InterPro" id="IPR056080">
    <property type="entry name" value="DUF7663"/>
</dbReference>